<dbReference type="InterPro" id="IPR050397">
    <property type="entry name" value="Env_Response_Regulators"/>
</dbReference>
<dbReference type="GO" id="GO:0003677">
    <property type="term" value="F:DNA binding"/>
    <property type="evidence" value="ECO:0007669"/>
    <property type="project" value="UniProtKB-KW"/>
</dbReference>
<keyword evidence="7" id="KW-1185">Reference proteome</keyword>
<dbReference type="CDD" id="cd00038">
    <property type="entry name" value="CAP_ED"/>
    <property type="match status" value="1"/>
</dbReference>
<dbReference type="SMART" id="SM00100">
    <property type="entry name" value="cNMP"/>
    <property type="match status" value="1"/>
</dbReference>
<keyword evidence="3" id="KW-0804">Transcription</keyword>
<evidence type="ECO:0000256" key="3">
    <source>
        <dbReference type="ARBA" id="ARBA00023163"/>
    </source>
</evidence>
<comment type="caution">
    <text evidence="6">The sequence shown here is derived from an EMBL/GenBank/DDBJ whole genome shotgun (WGS) entry which is preliminary data.</text>
</comment>
<dbReference type="PROSITE" id="PS50042">
    <property type="entry name" value="CNMP_BINDING_3"/>
    <property type="match status" value="1"/>
</dbReference>
<dbReference type="SUPFAM" id="SSF51206">
    <property type="entry name" value="cAMP-binding domain-like"/>
    <property type="match status" value="1"/>
</dbReference>
<proteinExistence type="predicted"/>
<dbReference type="InterPro" id="IPR012318">
    <property type="entry name" value="HTH_CRP"/>
</dbReference>
<dbReference type="Gene3D" id="2.60.120.10">
    <property type="entry name" value="Jelly Rolls"/>
    <property type="match status" value="1"/>
</dbReference>
<dbReference type="Pfam" id="PF13545">
    <property type="entry name" value="HTH_Crp_2"/>
    <property type="match status" value="1"/>
</dbReference>
<dbReference type="PANTHER" id="PTHR24567">
    <property type="entry name" value="CRP FAMILY TRANSCRIPTIONAL REGULATORY PROTEIN"/>
    <property type="match status" value="1"/>
</dbReference>
<reference evidence="6" key="1">
    <citation type="journal article" date="2014" name="Int. J. Syst. Evol. Microbiol.">
        <title>Complete genome sequence of Corynebacterium casei LMG S-19264T (=DSM 44701T), isolated from a smear-ripened cheese.</title>
        <authorList>
            <consortium name="US DOE Joint Genome Institute (JGI-PGF)"/>
            <person name="Walter F."/>
            <person name="Albersmeier A."/>
            <person name="Kalinowski J."/>
            <person name="Ruckert C."/>
        </authorList>
    </citation>
    <scope>NUCLEOTIDE SEQUENCE</scope>
    <source>
        <strain evidence="6">NBRC 108769</strain>
    </source>
</reference>
<gene>
    <name evidence="6" type="ORF">GCM10007940_16590</name>
</gene>
<feature type="domain" description="HTH crp-type" evidence="5">
    <location>
        <begin position="164"/>
        <end position="237"/>
    </location>
</feature>
<dbReference type="PANTHER" id="PTHR24567:SF74">
    <property type="entry name" value="HTH-TYPE TRANSCRIPTIONAL REGULATOR ARCR"/>
    <property type="match status" value="1"/>
</dbReference>
<dbReference type="GO" id="GO:0003700">
    <property type="term" value="F:DNA-binding transcription factor activity"/>
    <property type="evidence" value="ECO:0007669"/>
    <property type="project" value="TreeGrafter"/>
</dbReference>
<dbReference type="Proteomes" id="UP001156666">
    <property type="component" value="Unassembled WGS sequence"/>
</dbReference>
<dbReference type="SUPFAM" id="SSF46785">
    <property type="entry name" value="Winged helix' DNA-binding domain"/>
    <property type="match status" value="1"/>
</dbReference>
<evidence type="ECO:0000313" key="6">
    <source>
        <dbReference type="EMBL" id="GLR17044.1"/>
    </source>
</evidence>
<dbReference type="AlphaFoldDB" id="A0AA37SP45"/>
<dbReference type="InterPro" id="IPR036388">
    <property type="entry name" value="WH-like_DNA-bd_sf"/>
</dbReference>
<dbReference type="RefSeq" id="WP_235290777.1">
    <property type="nucleotide sequence ID" value="NZ_BSOH01000007.1"/>
</dbReference>
<dbReference type="InterPro" id="IPR018490">
    <property type="entry name" value="cNMP-bd_dom_sf"/>
</dbReference>
<organism evidence="6 7">
    <name type="scientific">Portibacter lacus</name>
    <dbReference type="NCBI Taxonomy" id="1099794"/>
    <lineage>
        <taxon>Bacteria</taxon>
        <taxon>Pseudomonadati</taxon>
        <taxon>Bacteroidota</taxon>
        <taxon>Saprospiria</taxon>
        <taxon>Saprospirales</taxon>
        <taxon>Haliscomenobacteraceae</taxon>
        <taxon>Portibacter</taxon>
    </lineage>
</organism>
<name>A0AA37SP45_9BACT</name>
<dbReference type="EMBL" id="BSOH01000007">
    <property type="protein sequence ID" value="GLR17044.1"/>
    <property type="molecule type" value="Genomic_DNA"/>
</dbReference>
<dbReference type="SMART" id="SM00419">
    <property type="entry name" value="HTH_CRP"/>
    <property type="match status" value="1"/>
</dbReference>
<sequence>MVDTLIQRRQQTNRTLVMDNSIWYLENIDVTGIFCPEKLGNALEEHDQKVFKKGEYIYLPDQSSDKIFFMTKGRVKIGNYSDSGKEITKAILNKGEVFGELSLVGEDTRRDFAFAMEETTVCAISSSEMTSLIRDHSSLSMFMMKIMGSRVLEMEQRLESLVFKDSRTRIIEFLLDLANKKGERVGFERVVRKFITHQEIANLTATSRQTVTTVLNELRTKNLLTFNRKRLLIRDMEKLRSEMTS</sequence>
<dbReference type="InterPro" id="IPR014710">
    <property type="entry name" value="RmlC-like_jellyroll"/>
</dbReference>
<keyword evidence="1" id="KW-0805">Transcription regulation</keyword>
<evidence type="ECO:0000313" key="7">
    <source>
        <dbReference type="Proteomes" id="UP001156666"/>
    </source>
</evidence>
<dbReference type="PROSITE" id="PS51063">
    <property type="entry name" value="HTH_CRP_2"/>
    <property type="match status" value="1"/>
</dbReference>
<reference evidence="6" key="2">
    <citation type="submission" date="2023-01" db="EMBL/GenBank/DDBJ databases">
        <title>Draft genome sequence of Portibacter lacus strain NBRC 108769.</title>
        <authorList>
            <person name="Sun Q."/>
            <person name="Mori K."/>
        </authorList>
    </citation>
    <scope>NUCLEOTIDE SEQUENCE</scope>
    <source>
        <strain evidence="6">NBRC 108769</strain>
    </source>
</reference>
<evidence type="ECO:0000259" key="5">
    <source>
        <dbReference type="PROSITE" id="PS51063"/>
    </source>
</evidence>
<dbReference type="InterPro" id="IPR000595">
    <property type="entry name" value="cNMP-bd_dom"/>
</dbReference>
<keyword evidence="2" id="KW-0238">DNA-binding</keyword>
<dbReference type="Gene3D" id="1.10.10.10">
    <property type="entry name" value="Winged helix-like DNA-binding domain superfamily/Winged helix DNA-binding domain"/>
    <property type="match status" value="1"/>
</dbReference>
<dbReference type="Pfam" id="PF00027">
    <property type="entry name" value="cNMP_binding"/>
    <property type="match status" value="1"/>
</dbReference>
<dbReference type="GO" id="GO:0005829">
    <property type="term" value="C:cytosol"/>
    <property type="evidence" value="ECO:0007669"/>
    <property type="project" value="TreeGrafter"/>
</dbReference>
<feature type="domain" description="Cyclic nucleotide-binding" evidence="4">
    <location>
        <begin position="38"/>
        <end position="133"/>
    </location>
</feature>
<accession>A0AA37SP45</accession>
<protein>
    <submittedName>
        <fullName evidence="6">Transcriptional regulator</fullName>
    </submittedName>
</protein>
<evidence type="ECO:0000256" key="1">
    <source>
        <dbReference type="ARBA" id="ARBA00023015"/>
    </source>
</evidence>
<evidence type="ECO:0000256" key="2">
    <source>
        <dbReference type="ARBA" id="ARBA00023125"/>
    </source>
</evidence>
<evidence type="ECO:0000259" key="4">
    <source>
        <dbReference type="PROSITE" id="PS50042"/>
    </source>
</evidence>
<dbReference type="InterPro" id="IPR036390">
    <property type="entry name" value="WH_DNA-bd_sf"/>
</dbReference>